<feature type="transmembrane region" description="Helical" evidence="1">
    <location>
        <begin position="7"/>
        <end position="28"/>
    </location>
</feature>
<organism evidence="2 3">
    <name type="scientific">Paenibacillus lycopersici</name>
    <dbReference type="NCBI Taxonomy" id="2704462"/>
    <lineage>
        <taxon>Bacteria</taxon>
        <taxon>Bacillati</taxon>
        <taxon>Bacillota</taxon>
        <taxon>Bacilli</taxon>
        <taxon>Bacillales</taxon>
        <taxon>Paenibacillaceae</taxon>
        <taxon>Paenibacillus</taxon>
    </lineage>
</organism>
<dbReference type="EMBL" id="CP048209">
    <property type="protein sequence ID" value="QHT58972.1"/>
    <property type="molecule type" value="Genomic_DNA"/>
</dbReference>
<dbReference type="Proteomes" id="UP000476064">
    <property type="component" value="Chromosome"/>
</dbReference>
<evidence type="ECO:0000313" key="3">
    <source>
        <dbReference type="Proteomes" id="UP000476064"/>
    </source>
</evidence>
<dbReference type="RefSeq" id="WP_162355040.1">
    <property type="nucleotide sequence ID" value="NZ_CP048209.1"/>
</dbReference>
<dbReference type="KEGG" id="plyc:GXP70_02685"/>
<evidence type="ECO:0000313" key="2">
    <source>
        <dbReference type="EMBL" id="QHT58972.1"/>
    </source>
</evidence>
<name>A0A6C0FSC0_9BACL</name>
<feature type="transmembrane region" description="Helical" evidence="1">
    <location>
        <begin position="34"/>
        <end position="55"/>
    </location>
</feature>
<evidence type="ECO:0000256" key="1">
    <source>
        <dbReference type="SAM" id="Phobius"/>
    </source>
</evidence>
<keyword evidence="1" id="KW-0472">Membrane</keyword>
<sequence>MTRFTVFAGWIIILLIELFAFYGTIHQVHDSEDVVFHIVLIASTLVVGTVATIVTKNRRLE</sequence>
<proteinExistence type="predicted"/>
<reference evidence="2 3" key="1">
    <citation type="submission" date="2020-01" db="EMBL/GenBank/DDBJ databases">
        <title>Paenibacillus sp. nov., isolated from tomato rhizosphere.</title>
        <authorList>
            <person name="Weon H.-Y."/>
            <person name="Lee S.A."/>
        </authorList>
    </citation>
    <scope>NUCLEOTIDE SEQUENCE [LARGE SCALE GENOMIC DNA]</scope>
    <source>
        <strain evidence="2 3">12200R-189</strain>
    </source>
</reference>
<keyword evidence="3" id="KW-1185">Reference proteome</keyword>
<dbReference type="AlphaFoldDB" id="A0A6C0FSC0"/>
<accession>A0A6C0FSC0</accession>
<keyword evidence="1" id="KW-1133">Transmembrane helix</keyword>
<gene>
    <name evidence="2" type="ORF">GXP70_02685</name>
</gene>
<keyword evidence="1" id="KW-0812">Transmembrane</keyword>
<protein>
    <submittedName>
        <fullName evidence="2">Uncharacterized protein</fullName>
    </submittedName>
</protein>